<sequence>MKEPQYSSVEIHAFGNTNTKQVKLSQYIVLPKNVYPRIGITNFLMPNSMYNIQRFRVYADGVKITIPTGYYTTEQLTETFAEHDLVLAYSTVSLRFVITGTFSSLKIPVDNYLGVGGTATETIGSVKYYVFGSGPVAGTSFPNLAGEPNIFIRIEGLNYNTVNHHDAIARVPVGVCNGEYINYIPTELVHYLLTNQSILTFVVVLQDAEGNPLDINGANWSMTMSMHFDYRPGPPLNFPNSRGSDGGMMGSARPKPKPKYKKKNLI</sequence>
<dbReference type="AlphaFoldDB" id="A0A6C0KBD5"/>
<reference evidence="2" key="1">
    <citation type="journal article" date="2020" name="Nature">
        <title>Giant virus diversity and host interactions through global metagenomics.</title>
        <authorList>
            <person name="Schulz F."/>
            <person name="Roux S."/>
            <person name="Paez-Espino D."/>
            <person name="Jungbluth S."/>
            <person name="Walsh D.A."/>
            <person name="Denef V.J."/>
            <person name="McMahon K.D."/>
            <person name="Konstantinidis K.T."/>
            <person name="Eloe-Fadrosh E.A."/>
            <person name="Kyrpides N.C."/>
            <person name="Woyke T."/>
        </authorList>
    </citation>
    <scope>NUCLEOTIDE SEQUENCE</scope>
    <source>
        <strain evidence="2">GVMAG-S-1102113-118</strain>
    </source>
</reference>
<name>A0A6C0KBD5_9ZZZZ</name>
<proteinExistence type="predicted"/>
<feature type="region of interest" description="Disordered" evidence="1">
    <location>
        <begin position="235"/>
        <end position="266"/>
    </location>
</feature>
<organism evidence="2">
    <name type="scientific">viral metagenome</name>
    <dbReference type="NCBI Taxonomy" id="1070528"/>
    <lineage>
        <taxon>unclassified sequences</taxon>
        <taxon>metagenomes</taxon>
        <taxon>organismal metagenomes</taxon>
    </lineage>
</organism>
<accession>A0A6C0KBD5</accession>
<evidence type="ECO:0000313" key="2">
    <source>
        <dbReference type="EMBL" id="QHU14386.1"/>
    </source>
</evidence>
<evidence type="ECO:0000256" key="1">
    <source>
        <dbReference type="SAM" id="MobiDB-lite"/>
    </source>
</evidence>
<feature type="compositionally biased region" description="Basic residues" evidence="1">
    <location>
        <begin position="254"/>
        <end position="266"/>
    </location>
</feature>
<protein>
    <submittedName>
        <fullName evidence="2">Uncharacterized protein</fullName>
    </submittedName>
</protein>
<dbReference type="EMBL" id="MN740839">
    <property type="protein sequence ID" value="QHU14386.1"/>
    <property type="molecule type" value="Genomic_DNA"/>
</dbReference>